<dbReference type="GO" id="GO:0044179">
    <property type="term" value="P:hemolysis in another organism"/>
    <property type="evidence" value="ECO:0007669"/>
    <property type="project" value="InterPro"/>
</dbReference>
<evidence type="ECO:0000256" key="1">
    <source>
        <dbReference type="ARBA" id="ARBA00005444"/>
    </source>
</evidence>
<sequence length="300" mass="33555">MTNADQTVETVKTAIDTADKALDLYNKVLDQVIPWNTFNDTVKELSRFKEEYSQSASTLVGEIKSLLMNSQDRYFEATQVVYEWCGVTTQLLTAYLSLFNEYDEKKASAQKTILIKVLDDGIIKLEKAQQSLHASSQSFNSASGKLIALDSQLANDFDEKSDYFQGQVDKIRKEAYAGAAAGVVGRPFGLIISYSIAAGVVEGKLIPALKEKLKSVKDFFESLAATVKSANTDIDKAKSKLKDEISVIGDLKTETETTRFFVDYDDLMLKQLQDSATKLILSCNEYQKRHGKKNEQPLWY</sequence>
<name>Q9X2S8_ECOLX</name>
<reference evidence="2" key="1">
    <citation type="journal article" date="1999" name="Vet. Microbiol.">
        <title>Identification of a new Escherichia coli She haemolysin homolog in avian E. coli.</title>
        <authorList>
            <person name="Reingold J."/>
            <person name="Starr N."/>
            <person name="Maurer J."/>
            <person name="Lee M.D."/>
        </authorList>
    </citation>
    <scope>NUCLEOTIDE SEQUENCE</scope>
    <source>
        <strain evidence="2">964660</strain>
    </source>
</reference>
<dbReference type="CDD" id="cd22651">
    <property type="entry name" value="HlyE-like"/>
    <property type="match status" value="1"/>
</dbReference>
<dbReference type="Gene3D" id="1.20.1170.10">
    <property type="match status" value="1"/>
</dbReference>
<comment type="similarity">
    <text evidence="1">Belongs to the hemolysin E family.</text>
</comment>
<dbReference type="SMR" id="Q9X2S8"/>
<proteinExistence type="inferred from homology"/>
<dbReference type="EMBL" id="AF052225">
    <property type="protein sequence ID" value="AAD28079.1"/>
    <property type="molecule type" value="Genomic_DNA"/>
</dbReference>
<gene>
    <name evidence="2" type="primary">hlyE</name>
</gene>
<accession>Q9X2S8</accession>
<dbReference type="AlphaFoldDB" id="Q9X2S8"/>
<evidence type="ECO:0000313" key="2">
    <source>
        <dbReference type="EMBL" id="AAD28079.1"/>
    </source>
</evidence>
<dbReference type="SUPFAM" id="SSF58100">
    <property type="entry name" value="Bacterial hemolysins"/>
    <property type="match status" value="1"/>
</dbReference>
<organism evidence="2">
    <name type="scientific">Escherichia coli</name>
    <dbReference type="NCBI Taxonomy" id="562"/>
    <lineage>
        <taxon>Bacteria</taxon>
        <taxon>Pseudomonadati</taxon>
        <taxon>Pseudomonadota</taxon>
        <taxon>Gammaproteobacteria</taxon>
        <taxon>Enterobacterales</taxon>
        <taxon>Enterobacteriaceae</taxon>
        <taxon>Escherichia</taxon>
    </lineage>
</organism>
<protein>
    <submittedName>
        <fullName evidence="2">Hemolysin</fullName>
    </submittedName>
</protein>
<dbReference type="Pfam" id="PF06109">
    <property type="entry name" value="HlyE"/>
    <property type="match status" value="1"/>
</dbReference>
<dbReference type="InterPro" id="IPR027018">
    <property type="entry name" value="Hemolysin_E"/>
</dbReference>